<name>A0ABS2S5R2_9PSEU</name>
<proteinExistence type="predicted"/>
<keyword evidence="3" id="KW-1185">Reference proteome</keyword>
<sequence>MFAVGVAVGGRVLAAAVGAAGGDDDGGAAVGVVARGGGAFEQGLPAGLGQGGAVVGAAPAGRRHRQQRAVGVGQDLDRQSLAAAFAGIVAPLPGAVAGGDQGSVDQRRSPAQHLGNRWGVQAQHLADQRQEPAQHAGDGGLTDAEQVREHRLGHVRAQRDQRQQHAAVDPRQRWSPPARRQDLRDPGHQLPDQLLGQPGCRLVTQQLRPVVVFCERKTILPERSCCPIRTHTELNNAQRQRGAVEQHVKPLSVLDDFGREFCYQGLRHVRAPARRPPPICGRRPLHGNTSRSGGARLSL</sequence>
<evidence type="ECO:0008006" key="4">
    <source>
        <dbReference type="Google" id="ProtNLM"/>
    </source>
</evidence>
<evidence type="ECO:0000313" key="2">
    <source>
        <dbReference type="EMBL" id="MBM7811249.1"/>
    </source>
</evidence>
<feature type="region of interest" description="Disordered" evidence="1">
    <location>
        <begin position="274"/>
        <end position="299"/>
    </location>
</feature>
<dbReference type="EMBL" id="JAFBCL010000001">
    <property type="protein sequence ID" value="MBM7811249.1"/>
    <property type="molecule type" value="Genomic_DNA"/>
</dbReference>
<evidence type="ECO:0000313" key="3">
    <source>
        <dbReference type="Proteomes" id="UP001195724"/>
    </source>
</evidence>
<evidence type="ECO:0000256" key="1">
    <source>
        <dbReference type="SAM" id="MobiDB-lite"/>
    </source>
</evidence>
<dbReference type="Proteomes" id="UP001195724">
    <property type="component" value="Unassembled WGS sequence"/>
</dbReference>
<feature type="region of interest" description="Disordered" evidence="1">
    <location>
        <begin position="155"/>
        <end position="194"/>
    </location>
</feature>
<reference evidence="2 3" key="1">
    <citation type="submission" date="2021-01" db="EMBL/GenBank/DDBJ databases">
        <title>Sequencing the genomes of 1000 actinobacteria strains.</title>
        <authorList>
            <person name="Klenk H.-P."/>
        </authorList>
    </citation>
    <scope>NUCLEOTIDE SEQUENCE [LARGE SCALE GENOMIC DNA]</scope>
    <source>
        <strain evidence="2 3">DSM 44581</strain>
    </source>
</reference>
<protein>
    <recommendedName>
        <fullName evidence="4">Secreted protein</fullName>
    </recommendedName>
</protein>
<gene>
    <name evidence="2" type="ORF">JOE68_002114</name>
</gene>
<comment type="caution">
    <text evidence="2">The sequence shown here is derived from an EMBL/GenBank/DDBJ whole genome shotgun (WGS) entry which is preliminary data.</text>
</comment>
<feature type="compositionally biased region" description="Basic and acidic residues" evidence="1">
    <location>
        <begin position="155"/>
        <end position="172"/>
    </location>
</feature>
<accession>A0ABS2S5R2</accession>
<organism evidence="2 3">
    <name type="scientific">Saccharothrix algeriensis</name>
    <dbReference type="NCBI Taxonomy" id="173560"/>
    <lineage>
        <taxon>Bacteria</taxon>
        <taxon>Bacillati</taxon>
        <taxon>Actinomycetota</taxon>
        <taxon>Actinomycetes</taxon>
        <taxon>Pseudonocardiales</taxon>
        <taxon>Pseudonocardiaceae</taxon>
        <taxon>Saccharothrix</taxon>
    </lineage>
</organism>